<dbReference type="InterPro" id="IPR022890">
    <property type="entry name" value="Fd--NADP_Rdtase_type_2"/>
</dbReference>
<comment type="caution">
    <text evidence="9">The sequence shown here is derived from an EMBL/GenBank/DDBJ whole genome shotgun (WGS) entry which is preliminary data.</text>
</comment>
<dbReference type="HAMAP" id="MF_01685">
    <property type="entry name" value="FENR2"/>
    <property type="match status" value="1"/>
</dbReference>
<dbReference type="InterPro" id="IPR036188">
    <property type="entry name" value="FAD/NAD-bd_sf"/>
</dbReference>
<evidence type="ECO:0000256" key="4">
    <source>
        <dbReference type="ARBA" id="ARBA00022857"/>
    </source>
</evidence>
<dbReference type="Pfam" id="PF07992">
    <property type="entry name" value="Pyr_redox_2"/>
    <property type="match status" value="1"/>
</dbReference>
<feature type="domain" description="FAD/NAD(P)-binding" evidence="8">
    <location>
        <begin position="8"/>
        <end position="300"/>
    </location>
</feature>
<evidence type="ECO:0000256" key="2">
    <source>
        <dbReference type="ARBA" id="ARBA00022630"/>
    </source>
</evidence>
<dbReference type="InterPro" id="IPR023753">
    <property type="entry name" value="FAD/NAD-binding_dom"/>
</dbReference>
<dbReference type="PRINTS" id="PR00368">
    <property type="entry name" value="FADPNR"/>
</dbReference>
<organism evidence="9 10">
    <name type="scientific">Candidatus Salinicoccus stercoripullorum</name>
    <dbReference type="NCBI Taxonomy" id="2838756"/>
    <lineage>
        <taxon>Bacteria</taxon>
        <taxon>Bacillati</taxon>
        <taxon>Bacillota</taxon>
        <taxon>Bacilli</taxon>
        <taxon>Bacillales</taxon>
        <taxon>Staphylococcaceae</taxon>
        <taxon>Salinicoccus</taxon>
    </lineage>
</organism>
<evidence type="ECO:0000256" key="5">
    <source>
        <dbReference type="ARBA" id="ARBA00023002"/>
    </source>
</evidence>
<dbReference type="GO" id="GO:0050661">
    <property type="term" value="F:NADP binding"/>
    <property type="evidence" value="ECO:0007669"/>
    <property type="project" value="UniProtKB-UniRule"/>
</dbReference>
<feature type="binding site" evidence="6">
    <location>
        <position position="37"/>
    </location>
    <ligand>
        <name>FAD</name>
        <dbReference type="ChEBI" id="CHEBI:57692"/>
    </ligand>
</feature>
<dbReference type="Proteomes" id="UP000823989">
    <property type="component" value="Unassembled WGS sequence"/>
</dbReference>
<dbReference type="AlphaFoldDB" id="A0A9D1U092"/>
<dbReference type="GO" id="GO:0050660">
    <property type="term" value="F:flavin adenine dinucleotide binding"/>
    <property type="evidence" value="ECO:0007669"/>
    <property type="project" value="UniProtKB-UniRule"/>
</dbReference>
<comment type="caution">
    <text evidence="6">Lacks conserved residue(s) required for the propagation of feature annotation.</text>
</comment>
<comment type="similarity">
    <text evidence="6">Belongs to the ferredoxin--NADP reductase type 2 family.</text>
</comment>
<comment type="subunit">
    <text evidence="1 6">Homodimer.</text>
</comment>
<feature type="binding site" evidence="6">
    <location>
        <position position="50"/>
    </location>
    <ligand>
        <name>FAD</name>
        <dbReference type="ChEBI" id="CHEBI:57692"/>
    </ligand>
</feature>
<reference evidence="9" key="1">
    <citation type="journal article" date="2021" name="PeerJ">
        <title>Extensive microbial diversity within the chicken gut microbiome revealed by metagenomics and culture.</title>
        <authorList>
            <person name="Gilroy R."/>
            <person name="Ravi A."/>
            <person name="Getino M."/>
            <person name="Pursley I."/>
            <person name="Horton D.L."/>
            <person name="Alikhan N.F."/>
            <person name="Baker D."/>
            <person name="Gharbi K."/>
            <person name="Hall N."/>
            <person name="Watson M."/>
            <person name="Adriaenssens E.M."/>
            <person name="Foster-Nyarko E."/>
            <person name="Jarju S."/>
            <person name="Secka A."/>
            <person name="Antonio M."/>
            <person name="Oren A."/>
            <person name="Chaudhuri R.R."/>
            <person name="La Ragione R."/>
            <person name="Hildebrand F."/>
            <person name="Pallen M.J."/>
        </authorList>
    </citation>
    <scope>NUCLEOTIDE SEQUENCE</scope>
    <source>
        <strain evidence="9">ChiHjej13B12-752</strain>
    </source>
</reference>
<dbReference type="InterPro" id="IPR050097">
    <property type="entry name" value="Ferredoxin-NADP_redctase_2"/>
</dbReference>
<protein>
    <recommendedName>
        <fullName evidence="6">Ferredoxin--NADP reductase</fullName>
        <shortName evidence="6">FNR</shortName>
        <shortName evidence="6">Fd-NADP(+) reductase</shortName>
        <ecNumber evidence="6">1.18.1.2</ecNumber>
    </recommendedName>
</protein>
<keyword evidence="5 6" id="KW-0560">Oxidoreductase</keyword>
<dbReference type="PRINTS" id="PR00469">
    <property type="entry name" value="PNDRDTASEII"/>
</dbReference>
<feature type="binding site" evidence="6">
    <location>
        <position position="286"/>
    </location>
    <ligand>
        <name>FAD</name>
        <dbReference type="ChEBI" id="CHEBI:57692"/>
    </ligand>
</feature>
<dbReference type="EC" id="1.18.1.2" evidence="6"/>
<comment type="cofactor">
    <cofactor evidence="6">
        <name>FAD</name>
        <dbReference type="ChEBI" id="CHEBI:57692"/>
    </cofactor>
    <text evidence="6">Binds 1 FAD per subunit.</text>
</comment>
<gene>
    <name evidence="9" type="ORF">H9891_07510</name>
</gene>
<name>A0A9D1U092_9STAP</name>
<proteinExistence type="inferred from homology"/>
<feature type="binding site" evidence="6">
    <location>
        <position position="125"/>
    </location>
    <ligand>
        <name>FAD</name>
        <dbReference type="ChEBI" id="CHEBI:57692"/>
    </ligand>
</feature>
<reference evidence="9" key="2">
    <citation type="submission" date="2021-04" db="EMBL/GenBank/DDBJ databases">
        <authorList>
            <person name="Gilroy R."/>
        </authorList>
    </citation>
    <scope>NUCLEOTIDE SEQUENCE</scope>
    <source>
        <strain evidence="9">ChiHjej13B12-752</strain>
    </source>
</reference>
<dbReference type="SUPFAM" id="SSF51905">
    <property type="entry name" value="FAD/NAD(P)-binding domain"/>
    <property type="match status" value="1"/>
</dbReference>
<comment type="catalytic activity">
    <reaction evidence="6">
        <text>2 reduced [2Fe-2S]-[ferredoxin] + NADP(+) + H(+) = 2 oxidized [2Fe-2S]-[ferredoxin] + NADPH</text>
        <dbReference type="Rhea" id="RHEA:20125"/>
        <dbReference type="Rhea" id="RHEA-COMP:10000"/>
        <dbReference type="Rhea" id="RHEA-COMP:10001"/>
        <dbReference type="ChEBI" id="CHEBI:15378"/>
        <dbReference type="ChEBI" id="CHEBI:33737"/>
        <dbReference type="ChEBI" id="CHEBI:33738"/>
        <dbReference type="ChEBI" id="CHEBI:57783"/>
        <dbReference type="ChEBI" id="CHEBI:58349"/>
        <dbReference type="EC" id="1.18.1.2"/>
    </reaction>
</comment>
<dbReference type="Gene3D" id="3.50.50.60">
    <property type="entry name" value="FAD/NAD(P)-binding domain"/>
    <property type="match status" value="2"/>
</dbReference>
<evidence type="ECO:0000256" key="1">
    <source>
        <dbReference type="ARBA" id="ARBA00011738"/>
    </source>
</evidence>
<keyword evidence="2 6" id="KW-0285">Flavoprotein</keyword>
<dbReference type="GO" id="GO:0004324">
    <property type="term" value="F:ferredoxin-NADP+ reductase activity"/>
    <property type="evidence" value="ECO:0007669"/>
    <property type="project" value="UniProtKB-UniRule"/>
</dbReference>
<feature type="binding site" evidence="6">
    <location>
        <position position="90"/>
    </location>
    <ligand>
        <name>FAD</name>
        <dbReference type="ChEBI" id="CHEBI:57692"/>
    </ligand>
</feature>
<sequence length="337" mass="37717">MTGEMEIYDTTIIGAGPVGMFTAFYAGLRSMKVHLVESLPELGGQLATLYPEKYIYDIPGFPGEKAKDIVLNLEEQMNRFDVDVSLETNIIGIKRTEDHTFIIESEKDQIFQTRTIIIAGGNGSFEPKRMKLPNIEEYEGINLHYFVKDIEHFRDKDVVVFGGGDSAVDWSLMLSDIAASVTLVHRRDRFRAHESSVRELKDSRVNLLTPFRPASFEASEKLSSITLKHSREEMEIEVDGDEFICNFGFSSTLGSMKDWGIDIRRNDIMVNSKMETNIEGVYAVGDINSYDGKVKLIATGFGEAPIAVSSAKVHIDPAAKHQPQHSTSIIDEKQGKQ</sequence>
<evidence type="ECO:0000313" key="9">
    <source>
        <dbReference type="EMBL" id="HIW12992.1"/>
    </source>
</evidence>
<feature type="region of interest" description="Disordered" evidence="7">
    <location>
        <begin position="317"/>
        <end position="337"/>
    </location>
</feature>
<dbReference type="PANTHER" id="PTHR48105">
    <property type="entry name" value="THIOREDOXIN REDUCTASE 1-RELATED-RELATED"/>
    <property type="match status" value="1"/>
</dbReference>
<feature type="binding site" evidence="6">
    <location>
        <position position="45"/>
    </location>
    <ligand>
        <name>FAD</name>
        <dbReference type="ChEBI" id="CHEBI:57692"/>
    </ligand>
</feature>
<feature type="binding site" evidence="6">
    <location>
        <position position="327"/>
    </location>
    <ligand>
        <name>FAD</name>
        <dbReference type="ChEBI" id="CHEBI:57692"/>
    </ligand>
</feature>
<evidence type="ECO:0000256" key="3">
    <source>
        <dbReference type="ARBA" id="ARBA00022827"/>
    </source>
</evidence>
<keyword evidence="3 6" id="KW-0274">FAD</keyword>
<evidence type="ECO:0000259" key="8">
    <source>
        <dbReference type="Pfam" id="PF07992"/>
    </source>
</evidence>
<dbReference type="EMBL" id="DXHR01000025">
    <property type="protein sequence ID" value="HIW12992.1"/>
    <property type="molecule type" value="Genomic_DNA"/>
</dbReference>
<evidence type="ECO:0000256" key="6">
    <source>
        <dbReference type="HAMAP-Rule" id="MF_01685"/>
    </source>
</evidence>
<keyword evidence="4 6" id="KW-0521">NADP</keyword>
<evidence type="ECO:0000256" key="7">
    <source>
        <dbReference type="SAM" id="MobiDB-lite"/>
    </source>
</evidence>
<evidence type="ECO:0000313" key="10">
    <source>
        <dbReference type="Proteomes" id="UP000823989"/>
    </source>
</evidence>
<accession>A0A9D1U092</accession>